<feature type="region of interest" description="Disordered" evidence="1">
    <location>
        <begin position="102"/>
        <end position="145"/>
    </location>
</feature>
<dbReference type="EMBL" id="PDLN01000006">
    <property type="protein sequence ID" value="RDW83020.1"/>
    <property type="molecule type" value="Genomic_DNA"/>
</dbReference>
<comment type="caution">
    <text evidence="2">The sequence shown here is derived from an EMBL/GenBank/DDBJ whole genome shotgun (WGS) entry which is preliminary data.</text>
</comment>
<name>A0A3D8S9T6_9HELO</name>
<feature type="compositionally biased region" description="Basic and acidic residues" evidence="1">
    <location>
        <begin position="136"/>
        <end position="145"/>
    </location>
</feature>
<organism evidence="2 3">
    <name type="scientific">Coleophoma crateriformis</name>
    <dbReference type="NCBI Taxonomy" id="565419"/>
    <lineage>
        <taxon>Eukaryota</taxon>
        <taxon>Fungi</taxon>
        <taxon>Dikarya</taxon>
        <taxon>Ascomycota</taxon>
        <taxon>Pezizomycotina</taxon>
        <taxon>Leotiomycetes</taxon>
        <taxon>Helotiales</taxon>
        <taxon>Dermateaceae</taxon>
        <taxon>Coleophoma</taxon>
    </lineage>
</organism>
<evidence type="ECO:0000313" key="2">
    <source>
        <dbReference type="EMBL" id="RDW83020.1"/>
    </source>
</evidence>
<evidence type="ECO:0000313" key="3">
    <source>
        <dbReference type="Proteomes" id="UP000256328"/>
    </source>
</evidence>
<reference evidence="2 3" key="1">
    <citation type="journal article" date="2018" name="IMA Fungus">
        <title>IMA Genome-F 9: Draft genome sequence of Annulohypoxylon stygium, Aspergillus mulundensis, Berkeleyomyces basicola (syn. Thielaviopsis basicola), Ceratocystis smalleyi, two Cercospora beticola strains, Coleophoma cylindrospora, Fusarium fracticaudum, Phialophora cf. hyalina, and Morchella septimelata.</title>
        <authorList>
            <person name="Wingfield B.D."/>
            <person name="Bills G.F."/>
            <person name="Dong Y."/>
            <person name="Huang W."/>
            <person name="Nel W.J."/>
            <person name="Swalarsk-Parry B.S."/>
            <person name="Vaghefi N."/>
            <person name="Wilken P.M."/>
            <person name="An Z."/>
            <person name="de Beer Z.W."/>
            <person name="De Vos L."/>
            <person name="Chen L."/>
            <person name="Duong T.A."/>
            <person name="Gao Y."/>
            <person name="Hammerbacher A."/>
            <person name="Kikkert J.R."/>
            <person name="Li Y."/>
            <person name="Li H."/>
            <person name="Li K."/>
            <person name="Li Q."/>
            <person name="Liu X."/>
            <person name="Ma X."/>
            <person name="Naidoo K."/>
            <person name="Pethybridge S.J."/>
            <person name="Sun J."/>
            <person name="Steenkamp E.T."/>
            <person name="van der Nest M.A."/>
            <person name="van Wyk S."/>
            <person name="Wingfield M.J."/>
            <person name="Xiong C."/>
            <person name="Yue Q."/>
            <person name="Zhang X."/>
        </authorList>
    </citation>
    <scope>NUCLEOTIDE SEQUENCE [LARGE SCALE GENOMIC DNA]</scope>
    <source>
        <strain evidence="2 3">BP5796</strain>
    </source>
</reference>
<sequence length="215" mass="23481">MRSSRRLPRWPAKVGPGAQRLTARPERKLVVIFLAKLLELNACPRPPNPQGITAVEIHGDQAHGWLTQTANGRVLSCATIVKVGMASGPEKVRGKEWKHHWAAPEGGSWSTGDSVNLERGEAQHRAGRRARGQLMRQREKVEDEPRRAVERHALLVCFSASTARRATPHAMERALGGSFACPIHHSQDSTAHPKQLGRCSGLWANVTGDVGVSLA</sequence>
<accession>A0A3D8S9T6</accession>
<dbReference type="Proteomes" id="UP000256328">
    <property type="component" value="Unassembled WGS sequence"/>
</dbReference>
<dbReference type="AlphaFoldDB" id="A0A3D8S9T6"/>
<evidence type="ECO:0000256" key="1">
    <source>
        <dbReference type="SAM" id="MobiDB-lite"/>
    </source>
</evidence>
<keyword evidence="3" id="KW-1185">Reference proteome</keyword>
<proteinExistence type="predicted"/>
<protein>
    <submittedName>
        <fullName evidence="2">Uncharacterized protein</fullName>
    </submittedName>
</protein>
<gene>
    <name evidence="2" type="ORF">BP5796_04511</name>
</gene>